<dbReference type="EMBL" id="RBKT01000001">
    <property type="protein sequence ID" value="RKR91940.1"/>
    <property type="molecule type" value="Genomic_DNA"/>
</dbReference>
<reference evidence="1 2" key="1">
    <citation type="submission" date="2018-10" db="EMBL/GenBank/DDBJ databases">
        <title>Sequencing the genomes of 1000 actinobacteria strains.</title>
        <authorList>
            <person name="Klenk H.-P."/>
        </authorList>
    </citation>
    <scope>NUCLEOTIDE SEQUENCE [LARGE SCALE GENOMIC DNA]</scope>
    <source>
        <strain evidence="1 2">DSM 45175</strain>
    </source>
</reference>
<organism evidence="1 2">
    <name type="scientific">Micromonospora pisi</name>
    <dbReference type="NCBI Taxonomy" id="589240"/>
    <lineage>
        <taxon>Bacteria</taxon>
        <taxon>Bacillati</taxon>
        <taxon>Actinomycetota</taxon>
        <taxon>Actinomycetes</taxon>
        <taxon>Micromonosporales</taxon>
        <taxon>Micromonosporaceae</taxon>
        <taxon>Micromonospora</taxon>
    </lineage>
</organism>
<name>A0A495JSG1_9ACTN</name>
<keyword evidence="2" id="KW-1185">Reference proteome</keyword>
<proteinExistence type="predicted"/>
<dbReference type="AlphaFoldDB" id="A0A495JSG1"/>
<comment type="caution">
    <text evidence="1">The sequence shown here is derived from an EMBL/GenBank/DDBJ whole genome shotgun (WGS) entry which is preliminary data.</text>
</comment>
<accession>A0A495JSG1</accession>
<gene>
    <name evidence="1" type="ORF">BDK92_6371</name>
</gene>
<dbReference type="Proteomes" id="UP000277671">
    <property type="component" value="Unassembled WGS sequence"/>
</dbReference>
<evidence type="ECO:0000313" key="1">
    <source>
        <dbReference type="EMBL" id="RKR91940.1"/>
    </source>
</evidence>
<evidence type="ECO:0000313" key="2">
    <source>
        <dbReference type="Proteomes" id="UP000277671"/>
    </source>
</evidence>
<sequence length="48" mass="5301">MPEVGRNICVVSAQGTVAWIRVTAFTEPRRYGNPTLLVRATIWKPTGS</sequence>
<dbReference type="RefSeq" id="WP_170208756.1">
    <property type="nucleotide sequence ID" value="NZ_RBKT01000001.1"/>
</dbReference>
<protein>
    <submittedName>
        <fullName evidence="1">Uncharacterized protein</fullName>
    </submittedName>
</protein>